<protein>
    <submittedName>
        <fullName evidence="1">Uncharacterized protein</fullName>
    </submittedName>
</protein>
<organism evidence="1 2">
    <name type="scientific">Moryella indoligenes</name>
    <dbReference type="NCBI Taxonomy" id="371674"/>
    <lineage>
        <taxon>Bacteria</taxon>
        <taxon>Bacillati</taxon>
        <taxon>Bacillota</taxon>
        <taxon>Clostridia</taxon>
        <taxon>Lachnospirales</taxon>
        <taxon>Lachnospiraceae</taxon>
        <taxon>Moryella</taxon>
    </lineage>
</organism>
<comment type="caution">
    <text evidence="1">The sequence shown here is derived from an EMBL/GenBank/DDBJ whole genome shotgun (WGS) entry which is preliminary data.</text>
</comment>
<proteinExistence type="predicted"/>
<evidence type="ECO:0000313" key="2">
    <source>
        <dbReference type="Proteomes" id="UP001241537"/>
    </source>
</evidence>
<sequence length="29" mass="3016">MREKAASCGTIRLSVKADMGKAAHSAMHG</sequence>
<dbReference type="AlphaFoldDB" id="A0AAE4ALC7"/>
<dbReference type="Proteomes" id="UP001241537">
    <property type="component" value="Unassembled WGS sequence"/>
</dbReference>
<reference evidence="1" key="1">
    <citation type="submission" date="2023-07" db="EMBL/GenBank/DDBJ databases">
        <title>Genomic Encyclopedia of Type Strains, Phase IV (KMG-IV): sequencing the most valuable type-strain genomes for metagenomic binning, comparative biology and taxonomic classification.</title>
        <authorList>
            <person name="Goeker M."/>
        </authorList>
    </citation>
    <scope>NUCLEOTIDE SEQUENCE</scope>
    <source>
        <strain evidence="1">DSM 19659</strain>
    </source>
</reference>
<name>A0AAE4ALC7_9FIRM</name>
<dbReference type="EMBL" id="JAUSTO010000003">
    <property type="protein sequence ID" value="MDQ0152051.1"/>
    <property type="molecule type" value="Genomic_DNA"/>
</dbReference>
<keyword evidence="2" id="KW-1185">Reference proteome</keyword>
<accession>A0AAE4ALC7</accession>
<gene>
    <name evidence="1" type="ORF">J2S20_000733</name>
</gene>
<evidence type="ECO:0000313" key="1">
    <source>
        <dbReference type="EMBL" id="MDQ0152051.1"/>
    </source>
</evidence>